<gene>
    <name evidence="1" type="ORF">AY555_04750</name>
</gene>
<dbReference type="STRING" id="1549855.AY555_04750"/>
<accession>A0A143DCX1</accession>
<dbReference type="AlphaFoldDB" id="A0A143DCX1"/>
<name>A0A143DCX1_9PROT</name>
<evidence type="ECO:0000313" key="1">
    <source>
        <dbReference type="EMBL" id="AMW34601.1"/>
    </source>
</evidence>
<dbReference type="Proteomes" id="UP000076066">
    <property type="component" value="Chromosome"/>
</dbReference>
<evidence type="ECO:0000313" key="2">
    <source>
        <dbReference type="Proteomes" id="UP000076066"/>
    </source>
</evidence>
<proteinExistence type="predicted"/>
<reference evidence="1 2" key="1">
    <citation type="submission" date="2016-02" db="EMBL/GenBank/DDBJ databases">
        <title>Complete Genome of H5569, the type strain of the newly described species Haematospirillium jordaniae.</title>
        <authorList>
            <person name="Nicholson A.C."/>
            <person name="Humrighouse B.W."/>
            <person name="Loparov V."/>
            <person name="McQuiston J.R."/>
        </authorList>
    </citation>
    <scope>NUCLEOTIDE SEQUENCE [LARGE SCALE GENOMIC DNA]</scope>
    <source>
        <strain evidence="1 2">H5569</strain>
    </source>
</reference>
<protein>
    <submittedName>
        <fullName evidence="1">Uncharacterized protein</fullName>
    </submittedName>
</protein>
<dbReference type="KEGG" id="hjo:AY555_04750"/>
<keyword evidence="2" id="KW-1185">Reference proteome</keyword>
<organism evidence="1 2">
    <name type="scientific">Haematospirillum jordaniae</name>
    <dbReference type="NCBI Taxonomy" id="1549855"/>
    <lineage>
        <taxon>Bacteria</taxon>
        <taxon>Pseudomonadati</taxon>
        <taxon>Pseudomonadota</taxon>
        <taxon>Alphaproteobacteria</taxon>
        <taxon>Rhodospirillales</taxon>
        <taxon>Novispirillaceae</taxon>
        <taxon>Haematospirillum</taxon>
    </lineage>
</organism>
<dbReference type="EMBL" id="CP014525">
    <property type="protein sequence ID" value="AMW34601.1"/>
    <property type="molecule type" value="Genomic_DNA"/>
</dbReference>
<sequence length="89" mass="9560">MTTFPLVVSDVVGRFACLRPWHGVLFSIMHPERKTAVKTFGMAYGTGYGAVWTAACDAAWSRGVDRDNGPHRHKTGVAGAGLGRFGLLP</sequence>